<reference evidence="2" key="1">
    <citation type="submission" date="2021-01" db="EMBL/GenBank/DDBJ databases">
        <authorList>
            <consortium name="Genoscope - CEA"/>
            <person name="William W."/>
        </authorList>
    </citation>
    <scope>NUCLEOTIDE SEQUENCE</scope>
</reference>
<keyword evidence="1" id="KW-1133">Transmembrane helix</keyword>
<keyword evidence="1" id="KW-0812">Transmembrane</keyword>
<dbReference type="Proteomes" id="UP000692954">
    <property type="component" value="Unassembled WGS sequence"/>
</dbReference>
<protein>
    <submittedName>
        <fullName evidence="2">Uncharacterized protein</fullName>
    </submittedName>
</protein>
<keyword evidence="3" id="KW-1185">Reference proteome</keyword>
<organism evidence="2 3">
    <name type="scientific">Paramecium sonneborni</name>
    <dbReference type="NCBI Taxonomy" id="65129"/>
    <lineage>
        <taxon>Eukaryota</taxon>
        <taxon>Sar</taxon>
        <taxon>Alveolata</taxon>
        <taxon>Ciliophora</taxon>
        <taxon>Intramacronucleata</taxon>
        <taxon>Oligohymenophorea</taxon>
        <taxon>Peniculida</taxon>
        <taxon>Parameciidae</taxon>
        <taxon>Paramecium</taxon>
    </lineage>
</organism>
<keyword evidence="1" id="KW-0472">Membrane</keyword>
<feature type="transmembrane region" description="Helical" evidence="1">
    <location>
        <begin position="84"/>
        <end position="102"/>
    </location>
</feature>
<dbReference type="EMBL" id="CAJJDN010000081">
    <property type="protein sequence ID" value="CAD8103964.1"/>
    <property type="molecule type" value="Genomic_DNA"/>
</dbReference>
<accession>A0A8S1PM80</accession>
<feature type="transmembrane region" description="Helical" evidence="1">
    <location>
        <begin position="53"/>
        <end position="72"/>
    </location>
</feature>
<evidence type="ECO:0000313" key="3">
    <source>
        <dbReference type="Proteomes" id="UP000692954"/>
    </source>
</evidence>
<evidence type="ECO:0000256" key="1">
    <source>
        <dbReference type="SAM" id="Phobius"/>
    </source>
</evidence>
<sequence>MENEEKLILVNLIKGDTTYWVAEKCEDFYNFFESMPQEITNFKKKYILDNVPYNSRFIMLCIGTIGLATLTWRRSLFRNSVLSFIGGGVFFIPETFNPYLFFKK</sequence>
<comment type="caution">
    <text evidence="2">The sequence shown here is derived from an EMBL/GenBank/DDBJ whole genome shotgun (WGS) entry which is preliminary data.</text>
</comment>
<proteinExistence type="predicted"/>
<evidence type="ECO:0000313" key="2">
    <source>
        <dbReference type="EMBL" id="CAD8103964.1"/>
    </source>
</evidence>
<gene>
    <name evidence="2" type="ORF">PSON_ATCC_30995.1.T0810107</name>
</gene>
<name>A0A8S1PM80_9CILI</name>
<dbReference type="AlphaFoldDB" id="A0A8S1PM80"/>